<dbReference type="RefSeq" id="WP_092423838.1">
    <property type="nucleotide sequence ID" value="NZ_FNCL01000004.1"/>
</dbReference>
<sequence length="113" mass="12161">MLIYKILRADEWAALQAQGETAGAPIDVADGYIHFSTAEQVRETAAKHFAGAEGLQLLCYEVESLGDKITWEPSRGGALFPHLYSALPLAGLLWSRPLPLGEGGAHVFPDDLA</sequence>
<dbReference type="SUPFAM" id="SSF56399">
    <property type="entry name" value="ADP-ribosylation"/>
    <property type="match status" value="1"/>
</dbReference>
<evidence type="ECO:0000313" key="2">
    <source>
        <dbReference type="Proteomes" id="UP000199392"/>
    </source>
</evidence>
<evidence type="ECO:0000313" key="1">
    <source>
        <dbReference type="EMBL" id="SFS75142.1"/>
    </source>
</evidence>
<organism evidence="1 2">
    <name type="scientific">Alloyangia pacifica</name>
    <dbReference type="NCBI Taxonomy" id="311180"/>
    <lineage>
        <taxon>Bacteria</taxon>
        <taxon>Pseudomonadati</taxon>
        <taxon>Pseudomonadota</taxon>
        <taxon>Alphaproteobacteria</taxon>
        <taxon>Rhodobacterales</taxon>
        <taxon>Roseobacteraceae</taxon>
        <taxon>Alloyangia</taxon>
    </lineage>
</organism>
<dbReference type="PANTHER" id="PTHR34129:SF1">
    <property type="entry name" value="DUF952 DOMAIN-CONTAINING PROTEIN"/>
    <property type="match status" value="1"/>
</dbReference>
<dbReference type="InterPro" id="IPR009297">
    <property type="entry name" value="DUF952"/>
</dbReference>
<dbReference type="Pfam" id="PF06108">
    <property type="entry name" value="DUF952"/>
    <property type="match status" value="1"/>
</dbReference>
<keyword evidence="2" id="KW-1185">Reference proteome</keyword>
<dbReference type="OrthoDB" id="9799937at2"/>
<dbReference type="Proteomes" id="UP000199392">
    <property type="component" value="Unassembled WGS sequence"/>
</dbReference>
<dbReference type="STRING" id="311180.SAMN04488050_104298"/>
<reference evidence="2" key="1">
    <citation type="submission" date="2016-10" db="EMBL/GenBank/DDBJ databases">
        <authorList>
            <person name="Varghese N."/>
            <person name="Submissions S."/>
        </authorList>
    </citation>
    <scope>NUCLEOTIDE SEQUENCE [LARGE SCALE GENOMIC DNA]</scope>
    <source>
        <strain evidence="2">DSM 26894</strain>
    </source>
</reference>
<dbReference type="EMBL" id="FOZW01000004">
    <property type="protein sequence ID" value="SFS75142.1"/>
    <property type="molecule type" value="Genomic_DNA"/>
</dbReference>
<accession>A0A1I6SDV8</accession>
<gene>
    <name evidence="1" type="ORF">SAMN04488050_104298</name>
</gene>
<protein>
    <submittedName>
        <fullName evidence="1">Uncharacterized conserved protein, DUF952 family</fullName>
    </submittedName>
</protein>
<dbReference type="AlphaFoldDB" id="A0A1I6SDV8"/>
<dbReference type="Gene3D" id="3.20.170.20">
    <property type="entry name" value="Protein of unknown function DUF952"/>
    <property type="match status" value="1"/>
</dbReference>
<dbReference type="PANTHER" id="PTHR34129">
    <property type="entry name" value="BLR1139 PROTEIN"/>
    <property type="match status" value="1"/>
</dbReference>
<name>A0A1I6SDV8_9RHOB</name>
<proteinExistence type="predicted"/>